<dbReference type="Gene3D" id="3.40.50.300">
    <property type="entry name" value="P-loop containing nucleotide triphosphate hydrolases"/>
    <property type="match status" value="2"/>
</dbReference>
<dbReference type="InterPro" id="IPR013444">
    <property type="entry name" value="Helicase_Cas3_CRISPR-ass_Anaes"/>
</dbReference>
<evidence type="ECO:0000259" key="10">
    <source>
        <dbReference type="PROSITE" id="PS51643"/>
    </source>
</evidence>
<evidence type="ECO:0000313" key="11">
    <source>
        <dbReference type="EMBL" id="GAN45611.1"/>
    </source>
</evidence>
<dbReference type="HOGENOM" id="CLU_010520_0_0_6"/>
<evidence type="ECO:0000256" key="3">
    <source>
        <dbReference type="ARBA" id="ARBA00022723"/>
    </source>
</evidence>
<keyword evidence="3" id="KW-0479">Metal-binding</keyword>
<dbReference type="PROSITE" id="PS51643">
    <property type="entry name" value="HD_CAS3"/>
    <property type="match status" value="1"/>
</dbReference>
<keyword evidence="7" id="KW-0067">ATP-binding</keyword>
<dbReference type="SUPFAM" id="SSF109604">
    <property type="entry name" value="HD-domain/PDEase-like"/>
    <property type="match status" value="1"/>
</dbReference>
<dbReference type="InterPro" id="IPR054712">
    <property type="entry name" value="Cas3-like_dom"/>
</dbReference>
<dbReference type="OrthoDB" id="9810236at2"/>
<dbReference type="GO" id="GO:0016787">
    <property type="term" value="F:hydrolase activity"/>
    <property type="evidence" value="ECO:0007669"/>
    <property type="project" value="UniProtKB-KW"/>
</dbReference>
<dbReference type="AlphaFoldDB" id="A0A0K8QMA8"/>
<dbReference type="Proteomes" id="UP000253740">
    <property type="component" value="Unassembled WGS sequence"/>
</dbReference>
<dbReference type="SMART" id="SM00487">
    <property type="entry name" value="DEXDc"/>
    <property type="match status" value="1"/>
</dbReference>
<feature type="domain" description="HD Cas3-type" evidence="10">
    <location>
        <begin position="758"/>
        <end position="979"/>
    </location>
</feature>
<keyword evidence="5" id="KW-0378">Hydrolase</keyword>
<organism evidence="12">
    <name type="scientific">Mizugakiibacter sediminis</name>
    <dbReference type="NCBI Taxonomy" id="1475481"/>
    <lineage>
        <taxon>Bacteria</taxon>
        <taxon>Pseudomonadati</taxon>
        <taxon>Pseudomonadota</taxon>
        <taxon>Gammaproteobacteria</taxon>
        <taxon>Lysobacterales</taxon>
        <taxon>Rhodanobacteraceae</taxon>
        <taxon>Mizugakiibacter</taxon>
    </lineage>
</organism>
<protein>
    <submittedName>
        <fullName evidence="11">CRISPR-associated helicase</fullName>
    </submittedName>
</protein>
<evidence type="ECO:0000256" key="9">
    <source>
        <dbReference type="SAM" id="MobiDB-lite"/>
    </source>
</evidence>
<dbReference type="GO" id="GO:0004386">
    <property type="term" value="F:helicase activity"/>
    <property type="evidence" value="ECO:0007669"/>
    <property type="project" value="UniProtKB-KW"/>
</dbReference>
<dbReference type="SMART" id="SM00490">
    <property type="entry name" value="HELICc"/>
    <property type="match status" value="1"/>
</dbReference>
<evidence type="ECO:0000313" key="13">
    <source>
        <dbReference type="Proteomes" id="UP000253740"/>
    </source>
</evidence>
<keyword evidence="8" id="KW-0051">Antiviral defense</keyword>
<sequence length="988" mass="108056">MTLSTSGFAAFHAAVHGGKPPFDWQQRLLEQIVQDKAWPRVLDLPTGAGKTTCIDIALFALALDAANAAAERWCPRRVAMVVDRRIVVDQVAERGRSILRALTTSTEPVVVEVTRRLRSLTRTGEEPLGVFTLRGGMPKDDGWARTPDQPLVIASTVDQVGSRMLMQGYGVSQGMKPVHAGLLANDTLLLLDEVHLSEPFRQTLDQLACLRTRFSGSGLKTRFAHAFLSATPGDGGQQPFALLDDEKKLDSPLGPRLHASKPVRLVEVDDRTELEKECVTQTKALLERHRTIAVVVNRVASASVIAQQLGEMLGTDATVTLLTGRMRPLDRDDMLRELRSAVQTERERSDDSPKRVIVGTQCIEAGADFDFDALVTEAASIDSLRQRFGRVDRLGKYGKAEGVIVWDTCAKMKEELKRRGEKPSLADDDPIYGKALGETAKWLKKKIKARRPTVDFGVLGLAVPTGEDLTKLLAPKPNAPTLLPAYLDLWAQTSPAPSQVPDVSLWLHGPSAGPADVQVVWRADLTEEVLVRGDVEAATAIVAAVRPSSLEAMSLPFATARAWLASQPTRDLGDTEGATSEDSDEPKTARRRALRWRGDDSEIVCAQSDSEPSLKPGDTIVVPATYGGIRSGCFDATATEPVQDRAEQAELFARARPVLRLHPVVVDKLGLSLPLDDPDEARTALGLLAANDDWPAWKRLWAERLAKGRGSLVVPGEPSWTAIEAKRVSLAALRDVLQPEETLEDGVELTTDGDDSFYAGRAVSLAEHSADVETFARDYATHCGLGTWLAEHVALAAWLHDIGKADRRFQLMLRGGSEIEYFKNDTPLAKSAMPAGARQAHRLAQQKSGYPRGARHEAQSLAMLHGQLGVVKNALKQALKKVDEAKESDLDLVLHLVASHHGYCRPFAPVVVDKNPVDVALSNHESEVFGAMEFPATTSEHGLHRLDSPLADRFWKLVAKYGWLELCWLEAILRLADHRASEEEQSKS</sequence>
<reference evidence="11" key="1">
    <citation type="submission" date="2015-03" db="EMBL/GenBank/DDBJ databases">
        <title>Draft genome sequence of Mizugakiibacter sediminis skMP5.</title>
        <authorList>
            <person name="Watanabe T."/>
            <person name="Kojima H."/>
            <person name="Fukui M."/>
        </authorList>
    </citation>
    <scope>NUCLEOTIDE SEQUENCE</scope>
    <source>
        <strain evidence="11">SkMP5</strain>
    </source>
</reference>
<dbReference type="InterPro" id="IPR014001">
    <property type="entry name" value="Helicase_ATP-bd"/>
</dbReference>
<gene>
    <name evidence="11" type="ORF">MBSD_2160</name>
    <name evidence="12" type="ORF">MBSD_n1342</name>
</gene>
<evidence type="ECO:0000256" key="2">
    <source>
        <dbReference type="ARBA" id="ARBA00009046"/>
    </source>
</evidence>
<dbReference type="InterPro" id="IPR006483">
    <property type="entry name" value="CRISPR-assoc_Cas3_HD"/>
</dbReference>
<dbReference type="EMBL" id="DF952381">
    <property type="protein sequence ID" value="GAN45611.1"/>
    <property type="molecule type" value="Genomic_DNA"/>
</dbReference>
<dbReference type="GO" id="GO:0051607">
    <property type="term" value="P:defense response to virus"/>
    <property type="evidence" value="ECO:0007669"/>
    <property type="project" value="UniProtKB-KW"/>
</dbReference>
<name>A0A0K8QMA8_9GAMM</name>
<comment type="similarity">
    <text evidence="1">In the N-terminal section; belongs to the CRISPR-associated nuclease Cas3-HD family.</text>
</comment>
<evidence type="ECO:0000256" key="1">
    <source>
        <dbReference type="ARBA" id="ARBA00006847"/>
    </source>
</evidence>
<dbReference type="Gene3D" id="1.10.3210.30">
    <property type="match status" value="1"/>
</dbReference>
<dbReference type="InterPro" id="IPR038257">
    <property type="entry name" value="CRISPR-assoc_Cas3_HD_sf"/>
</dbReference>
<keyword evidence="13" id="KW-1185">Reference proteome</keyword>
<keyword evidence="4" id="KW-0547">Nucleotide-binding</keyword>
<accession>A0A0K8QMA8</accession>
<dbReference type="GO" id="GO:0046872">
    <property type="term" value="F:metal ion binding"/>
    <property type="evidence" value="ECO:0007669"/>
    <property type="project" value="UniProtKB-KW"/>
</dbReference>
<evidence type="ECO:0000313" key="12">
    <source>
        <dbReference type="EMBL" id="GAP66040.1"/>
    </source>
</evidence>
<dbReference type="RefSeq" id="WP_062536353.1">
    <property type="nucleotide sequence ID" value="NZ_DF970184.1"/>
</dbReference>
<dbReference type="GO" id="GO:0005524">
    <property type="term" value="F:ATP binding"/>
    <property type="evidence" value="ECO:0007669"/>
    <property type="project" value="UniProtKB-KW"/>
</dbReference>
<dbReference type="SUPFAM" id="SSF52540">
    <property type="entry name" value="P-loop containing nucleoside triphosphate hydrolases"/>
    <property type="match status" value="1"/>
</dbReference>
<feature type="region of interest" description="Disordered" evidence="9">
    <location>
        <begin position="568"/>
        <end position="592"/>
    </location>
</feature>
<dbReference type="STRING" id="1475481.GCA_000953855_01360"/>
<keyword evidence="6" id="KW-0347">Helicase</keyword>
<evidence type="ECO:0000256" key="7">
    <source>
        <dbReference type="ARBA" id="ARBA00022840"/>
    </source>
</evidence>
<dbReference type="InterPro" id="IPR027417">
    <property type="entry name" value="P-loop_NTPase"/>
</dbReference>
<dbReference type="NCBIfam" id="TIGR02621">
    <property type="entry name" value="cas3_GSU0051"/>
    <property type="match status" value="1"/>
</dbReference>
<reference evidence="12" key="2">
    <citation type="submission" date="2015-08" db="EMBL/GenBank/DDBJ databases">
        <title>Complete DNA Sequence of Pseudomonas syringae pv. actinidiae, the Causal Agent of Kiwifruit Canker Disease.</title>
        <authorList>
            <person name="Rikkerink E.H.A."/>
            <person name="Fineran P.C."/>
        </authorList>
    </citation>
    <scope>NUCLEOTIDE SEQUENCE</scope>
    <source>
        <strain evidence="12">SkMP5</strain>
    </source>
</reference>
<evidence type="ECO:0000256" key="8">
    <source>
        <dbReference type="ARBA" id="ARBA00023118"/>
    </source>
</evidence>
<comment type="similarity">
    <text evidence="2">In the central section; belongs to the CRISPR-associated helicase Cas3 family.</text>
</comment>
<dbReference type="EMBL" id="DF970184">
    <property type="protein sequence ID" value="GAP66040.1"/>
    <property type="molecule type" value="Genomic_DNA"/>
</dbReference>
<proteinExistence type="inferred from homology"/>
<evidence type="ECO:0000256" key="4">
    <source>
        <dbReference type="ARBA" id="ARBA00022741"/>
    </source>
</evidence>
<dbReference type="Pfam" id="PF22590">
    <property type="entry name" value="Cas3-like_C_2"/>
    <property type="match status" value="1"/>
</dbReference>
<evidence type="ECO:0000256" key="5">
    <source>
        <dbReference type="ARBA" id="ARBA00022801"/>
    </source>
</evidence>
<dbReference type="InterPro" id="IPR001650">
    <property type="entry name" value="Helicase_C-like"/>
</dbReference>
<evidence type="ECO:0000256" key="6">
    <source>
        <dbReference type="ARBA" id="ARBA00022806"/>
    </source>
</evidence>
<dbReference type="Pfam" id="PF18019">
    <property type="entry name" value="Cas3_HD"/>
    <property type="match status" value="1"/>
</dbReference>